<dbReference type="EMBL" id="KV417481">
    <property type="protein sequence ID" value="KZP33943.1"/>
    <property type="molecule type" value="Genomic_DNA"/>
</dbReference>
<name>A0A166WNN3_9AGAM</name>
<organism evidence="1 2">
    <name type="scientific">Athelia psychrophila</name>
    <dbReference type="NCBI Taxonomy" id="1759441"/>
    <lineage>
        <taxon>Eukaryota</taxon>
        <taxon>Fungi</taxon>
        <taxon>Dikarya</taxon>
        <taxon>Basidiomycota</taxon>
        <taxon>Agaricomycotina</taxon>
        <taxon>Agaricomycetes</taxon>
        <taxon>Agaricomycetidae</taxon>
        <taxon>Atheliales</taxon>
        <taxon>Atheliaceae</taxon>
        <taxon>Athelia</taxon>
    </lineage>
</organism>
<protein>
    <submittedName>
        <fullName evidence="1">Uncharacterized protein</fullName>
    </submittedName>
</protein>
<dbReference type="Proteomes" id="UP000076532">
    <property type="component" value="Unassembled WGS sequence"/>
</dbReference>
<sequence length="91" mass="9877">MCCTWARAGRVFSSEGSCSSMGCGHLCIFLGTNTIGCVTPCQRPLSPKSPNFTTRTAKAKHTIEQGLFKHTNAPSQARCLQHPSSEHCFMT</sequence>
<accession>A0A166WNN3</accession>
<reference evidence="1 2" key="1">
    <citation type="journal article" date="2016" name="Mol. Biol. Evol.">
        <title>Comparative Genomics of Early-Diverging Mushroom-Forming Fungi Provides Insights into the Origins of Lignocellulose Decay Capabilities.</title>
        <authorList>
            <person name="Nagy L.G."/>
            <person name="Riley R."/>
            <person name="Tritt A."/>
            <person name="Adam C."/>
            <person name="Daum C."/>
            <person name="Floudas D."/>
            <person name="Sun H."/>
            <person name="Yadav J.S."/>
            <person name="Pangilinan J."/>
            <person name="Larsson K.H."/>
            <person name="Matsuura K."/>
            <person name="Barry K."/>
            <person name="Labutti K."/>
            <person name="Kuo R."/>
            <person name="Ohm R.A."/>
            <person name="Bhattacharya S.S."/>
            <person name="Shirouzu T."/>
            <person name="Yoshinaga Y."/>
            <person name="Martin F.M."/>
            <person name="Grigoriev I.V."/>
            <person name="Hibbett D.S."/>
        </authorList>
    </citation>
    <scope>NUCLEOTIDE SEQUENCE [LARGE SCALE GENOMIC DNA]</scope>
    <source>
        <strain evidence="1 2">CBS 109695</strain>
    </source>
</reference>
<gene>
    <name evidence="1" type="ORF">FIBSPDRAFT_208597</name>
</gene>
<proteinExistence type="predicted"/>
<keyword evidence="2" id="KW-1185">Reference proteome</keyword>
<dbReference type="AlphaFoldDB" id="A0A166WNN3"/>
<evidence type="ECO:0000313" key="2">
    <source>
        <dbReference type="Proteomes" id="UP000076532"/>
    </source>
</evidence>
<evidence type="ECO:0000313" key="1">
    <source>
        <dbReference type="EMBL" id="KZP33943.1"/>
    </source>
</evidence>